<evidence type="ECO:0000256" key="5">
    <source>
        <dbReference type="ARBA" id="ARBA00022692"/>
    </source>
</evidence>
<evidence type="ECO:0000256" key="6">
    <source>
        <dbReference type="ARBA" id="ARBA00022989"/>
    </source>
</evidence>
<evidence type="ECO:0000256" key="3">
    <source>
        <dbReference type="ARBA" id="ARBA00022448"/>
    </source>
</evidence>
<feature type="domain" description="EamA" evidence="10">
    <location>
        <begin position="71"/>
        <end position="206"/>
    </location>
</feature>
<evidence type="ECO:0000256" key="9">
    <source>
        <dbReference type="SAM" id="Phobius"/>
    </source>
</evidence>
<feature type="transmembrane region" description="Helical" evidence="9">
    <location>
        <begin position="189"/>
        <end position="206"/>
    </location>
</feature>
<evidence type="ECO:0000256" key="4">
    <source>
        <dbReference type="ARBA" id="ARBA00022475"/>
    </source>
</evidence>
<evidence type="ECO:0000256" key="1">
    <source>
        <dbReference type="ARBA" id="ARBA00004651"/>
    </source>
</evidence>
<feature type="transmembrane region" description="Helical" evidence="9">
    <location>
        <begin position="241"/>
        <end position="263"/>
    </location>
</feature>
<reference evidence="12" key="1">
    <citation type="journal article" date="2019" name="Int. J. Syst. Evol. Microbiol.">
        <title>The Global Catalogue of Microorganisms (GCM) 10K type strain sequencing project: providing services to taxonomists for standard genome sequencing and annotation.</title>
        <authorList>
            <consortium name="The Broad Institute Genomics Platform"/>
            <consortium name="The Broad Institute Genome Sequencing Center for Infectious Disease"/>
            <person name="Wu L."/>
            <person name="Ma J."/>
        </authorList>
    </citation>
    <scope>NUCLEOTIDE SEQUENCE [LARGE SCALE GENOMIC DNA]</scope>
    <source>
        <strain evidence="12">KCTC 33576</strain>
    </source>
</reference>
<keyword evidence="5 9" id="KW-0812">Transmembrane</keyword>
<evidence type="ECO:0000256" key="8">
    <source>
        <dbReference type="SAM" id="MobiDB-lite"/>
    </source>
</evidence>
<evidence type="ECO:0000259" key="10">
    <source>
        <dbReference type="Pfam" id="PF00892"/>
    </source>
</evidence>
<dbReference type="RefSeq" id="WP_377467276.1">
    <property type="nucleotide sequence ID" value="NZ_JBHUOP010000005.1"/>
</dbReference>
<dbReference type="InterPro" id="IPR004626">
    <property type="entry name" value="RarD"/>
</dbReference>
<feature type="transmembrane region" description="Helical" evidence="9">
    <location>
        <begin position="212"/>
        <end position="229"/>
    </location>
</feature>
<dbReference type="Pfam" id="PF00892">
    <property type="entry name" value="EamA"/>
    <property type="match status" value="2"/>
</dbReference>
<comment type="subcellular location">
    <subcellularLocation>
        <location evidence="1">Cell membrane</location>
        <topology evidence="1">Multi-pass membrane protein</topology>
    </subcellularLocation>
</comment>
<dbReference type="Proteomes" id="UP001597391">
    <property type="component" value="Unassembled WGS sequence"/>
</dbReference>
<comment type="similarity">
    <text evidence="2">Belongs to the EamA transporter family.</text>
</comment>
<feature type="transmembrane region" description="Helical" evidence="9">
    <location>
        <begin position="332"/>
        <end position="352"/>
    </location>
</feature>
<feature type="transmembrane region" description="Helical" evidence="9">
    <location>
        <begin position="166"/>
        <end position="182"/>
    </location>
</feature>
<dbReference type="EMBL" id="JBHUOP010000005">
    <property type="protein sequence ID" value="MFD2841329.1"/>
    <property type="molecule type" value="Genomic_DNA"/>
</dbReference>
<evidence type="ECO:0000256" key="7">
    <source>
        <dbReference type="ARBA" id="ARBA00023136"/>
    </source>
</evidence>
<dbReference type="SUPFAM" id="SSF103481">
    <property type="entry name" value="Multidrug resistance efflux transporter EmrE"/>
    <property type="match status" value="2"/>
</dbReference>
<organism evidence="11 12">
    <name type="scientific">Populibacterium corticicola</name>
    <dbReference type="NCBI Taxonomy" id="1812826"/>
    <lineage>
        <taxon>Bacteria</taxon>
        <taxon>Bacillati</taxon>
        <taxon>Actinomycetota</taxon>
        <taxon>Actinomycetes</taxon>
        <taxon>Micrococcales</taxon>
        <taxon>Jonesiaceae</taxon>
        <taxon>Populibacterium</taxon>
    </lineage>
</organism>
<evidence type="ECO:0000313" key="11">
    <source>
        <dbReference type="EMBL" id="MFD2841329.1"/>
    </source>
</evidence>
<protein>
    <submittedName>
        <fullName evidence="11">EamA family transporter RarD</fullName>
    </submittedName>
</protein>
<evidence type="ECO:0000313" key="12">
    <source>
        <dbReference type="Proteomes" id="UP001597391"/>
    </source>
</evidence>
<sequence>MTSRRGPATKGKVAYIALRRLHIKRLNTDDEYVTSTPDTPNQQSVPAPAQTTPRGTEPSATQRARRSARNGLLAGIGCYAIWGCIPIFFNAIGRAGPVEILAHRVVWSLVFCVIILVLSRRWSRFTATLRNGRALRTLAVATVLILCNWLVYVYAVTSGHVLDASLGYYINPLVTVILAVLVQKERVQPLTWIALGFGAGAVIVLTVGMGTLPWVSLVLAFSFGFYGLLKSRIGSSVDSLTSLSVETLLAAPFALGFLIWLTAIGQSTFGTGGSLHTVLLICSGIITALPLLFFGYSAQHLPLSTLGMLQYLGPTIQFIIALAVFNEPMPPARWIGFVLVWVAVVLAAVSAARHSRMVNNR</sequence>
<keyword evidence="6 9" id="KW-1133">Transmembrane helix</keyword>
<feature type="region of interest" description="Disordered" evidence="8">
    <location>
        <begin position="31"/>
        <end position="64"/>
    </location>
</feature>
<feature type="transmembrane region" description="Helical" evidence="9">
    <location>
        <begin position="275"/>
        <end position="296"/>
    </location>
</feature>
<feature type="transmembrane region" description="Helical" evidence="9">
    <location>
        <begin position="72"/>
        <end position="93"/>
    </location>
</feature>
<dbReference type="NCBIfam" id="TIGR00688">
    <property type="entry name" value="rarD"/>
    <property type="match status" value="1"/>
</dbReference>
<dbReference type="InterPro" id="IPR037185">
    <property type="entry name" value="EmrE-like"/>
</dbReference>
<dbReference type="PANTHER" id="PTHR22911">
    <property type="entry name" value="ACYL-MALONYL CONDENSING ENZYME-RELATED"/>
    <property type="match status" value="1"/>
</dbReference>
<dbReference type="PANTHER" id="PTHR22911:SF137">
    <property type="entry name" value="SOLUTE CARRIER FAMILY 35 MEMBER G2-RELATED"/>
    <property type="match status" value="1"/>
</dbReference>
<feature type="compositionally biased region" description="Polar residues" evidence="8">
    <location>
        <begin position="33"/>
        <end position="62"/>
    </location>
</feature>
<comment type="caution">
    <text evidence="11">The sequence shown here is derived from an EMBL/GenBank/DDBJ whole genome shotgun (WGS) entry which is preliminary data.</text>
</comment>
<name>A0ABW5XKF1_9MICO</name>
<keyword evidence="7 9" id="KW-0472">Membrane</keyword>
<accession>A0ABW5XKF1</accession>
<feature type="domain" description="EamA" evidence="10">
    <location>
        <begin position="217"/>
        <end position="347"/>
    </location>
</feature>
<dbReference type="InterPro" id="IPR000620">
    <property type="entry name" value="EamA_dom"/>
</dbReference>
<gene>
    <name evidence="11" type="primary">rarD</name>
    <name evidence="11" type="ORF">ACFSYH_12225</name>
</gene>
<feature type="transmembrane region" description="Helical" evidence="9">
    <location>
        <begin position="105"/>
        <end position="122"/>
    </location>
</feature>
<keyword evidence="4" id="KW-1003">Cell membrane</keyword>
<evidence type="ECO:0000256" key="2">
    <source>
        <dbReference type="ARBA" id="ARBA00007362"/>
    </source>
</evidence>
<feature type="transmembrane region" description="Helical" evidence="9">
    <location>
        <begin position="308"/>
        <end position="326"/>
    </location>
</feature>
<feature type="transmembrane region" description="Helical" evidence="9">
    <location>
        <begin position="134"/>
        <end position="154"/>
    </location>
</feature>
<keyword evidence="3" id="KW-0813">Transport</keyword>
<keyword evidence="12" id="KW-1185">Reference proteome</keyword>
<proteinExistence type="inferred from homology"/>